<keyword evidence="4 9" id="KW-0812">Transmembrane</keyword>
<dbReference type="EMBL" id="VLTM01000159">
    <property type="protein sequence ID" value="KAA0147735.1"/>
    <property type="molecule type" value="Genomic_DNA"/>
</dbReference>
<dbReference type="Pfam" id="PF13520">
    <property type="entry name" value="AA_permease_2"/>
    <property type="match status" value="1"/>
</dbReference>
<feature type="compositionally biased region" description="Acidic residues" evidence="8">
    <location>
        <begin position="486"/>
        <end position="497"/>
    </location>
</feature>
<accession>A0A5A8C4J3</accession>
<feature type="transmembrane region" description="Helical" evidence="9">
    <location>
        <begin position="226"/>
        <end position="248"/>
    </location>
</feature>
<dbReference type="Gene3D" id="1.20.1740.10">
    <property type="entry name" value="Amino acid/polyamine transporter I"/>
    <property type="match status" value="2"/>
</dbReference>
<keyword evidence="3" id="KW-1003">Cell membrane</keyword>
<feature type="transmembrane region" description="Helical" evidence="9">
    <location>
        <begin position="181"/>
        <end position="206"/>
    </location>
</feature>
<reference evidence="10 11" key="1">
    <citation type="submission" date="2019-07" db="EMBL/GenBank/DDBJ databases">
        <title>Genomes of Cafeteria roenbergensis.</title>
        <authorList>
            <person name="Fischer M.G."/>
            <person name="Hackl T."/>
            <person name="Roman M."/>
        </authorList>
    </citation>
    <scope>NUCLEOTIDE SEQUENCE [LARGE SCALE GENOMIC DNA]</scope>
    <source>
        <strain evidence="10 11">Cflag</strain>
    </source>
</reference>
<comment type="similarity">
    <text evidence="7">Belongs to the amino acid-polyamine-organocation (APC) superfamily. Polyamine:cation symporter (PHS) (TC 2.A.3.12) family.</text>
</comment>
<comment type="caution">
    <text evidence="10">The sequence shown here is derived from an EMBL/GenBank/DDBJ whole genome shotgun (WGS) entry which is preliminary data.</text>
</comment>
<dbReference type="Proteomes" id="UP000325113">
    <property type="component" value="Unassembled WGS sequence"/>
</dbReference>
<evidence type="ECO:0000256" key="6">
    <source>
        <dbReference type="ARBA" id="ARBA00023136"/>
    </source>
</evidence>
<feature type="transmembrane region" description="Helical" evidence="9">
    <location>
        <begin position="306"/>
        <end position="325"/>
    </location>
</feature>
<evidence type="ECO:0000256" key="8">
    <source>
        <dbReference type="SAM" id="MobiDB-lite"/>
    </source>
</evidence>
<gene>
    <name evidence="10" type="ORF">FNF31_07534</name>
</gene>
<feature type="transmembrane region" description="Helical" evidence="9">
    <location>
        <begin position="723"/>
        <end position="741"/>
    </location>
</feature>
<dbReference type="PANTHER" id="PTHR45826:SF2">
    <property type="entry name" value="AMINO ACID TRANSPORTER"/>
    <property type="match status" value="1"/>
</dbReference>
<evidence type="ECO:0000313" key="11">
    <source>
        <dbReference type="Proteomes" id="UP000325113"/>
    </source>
</evidence>
<feature type="transmembrane region" description="Helical" evidence="9">
    <location>
        <begin position="653"/>
        <end position="676"/>
    </location>
</feature>
<dbReference type="InterPro" id="IPR044566">
    <property type="entry name" value="RMV1-like"/>
</dbReference>
<comment type="subcellular location">
    <subcellularLocation>
        <location evidence="1">Cell membrane</location>
        <topology evidence="1">Multi-pass membrane protein</topology>
    </subcellularLocation>
</comment>
<evidence type="ECO:0008006" key="12">
    <source>
        <dbReference type="Google" id="ProtNLM"/>
    </source>
</evidence>
<evidence type="ECO:0000256" key="7">
    <source>
        <dbReference type="ARBA" id="ARBA00024041"/>
    </source>
</evidence>
<sequence>MGGHDDGASPTKALLPNVQQKLGIIGFALVAFFAVCGGPFGLEAQVSSGGPLLSLASYAALPFLWALPQVVMTAELASRFPEDGGFVVWVGTALGESAALVAGINGIAASTVELAIYPTLVAEYAGQGSAFAHRAGGNASTTGPAEDEGGLEPGIVMLIKAVVVLLALSLNLVGLDILSRVAVIMLVIVVAPFVIALVILWPRVVAASPNIVALPPGGISGVAWDLWLPATLWSFTGWDALGAVAGQVSRPGRTYCCGSFLAVVMVAVVYALPLITGAALHPDLGTWTDGCLVRFARDAGTWVGDWVAGAAVVANFGLLCATLAATSRALWAMGAGVDAGEHATTPVLSLEASSSTVGQDPMSPFAAPESEFMAIPPHAAAKRAQVGYGTISDASGGSLLAAPRKLSARGGRPAGSTPAASSAAMSGASAGAASAGVELPTHAPARTSAPLGWKVPLSVVGDEDEEEEDSKSCGDAASDPGVRDEEAGEDDDSDDERLETRSLPPPDEVGELHEQRPPLELATAGWAFASGNAAERAKTVLGPRFGRRGESAASHASHQRSTAGNRVFALPSPSHEPVRASAPLLGLVGQQSDCGSPLAASALGVGHSGSTNSGRILPAIFGFKWKRFGTPAVALAAQSAAALAISLVMDFDLLLQVTGLMASIRLLLEFTAFVQLRRMPPPPPPPPGHPPRFVIPYGWFGIVAVSVPKLAVVLTVLSLSSATAWYAALVVNAFVVLLFAWKVGKPALAGWCCARAAARPAAADEHSMADESWGASLA</sequence>
<dbReference type="AlphaFoldDB" id="A0A5A8C4J3"/>
<organism evidence="10 11">
    <name type="scientific">Cafeteria roenbergensis</name>
    <name type="common">Marine flagellate</name>
    <dbReference type="NCBI Taxonomy" id="33653"/>
    <lineage>
        <taxon>Eukaryota</taxon>
        <taxon>Sar</taxon>
        <taxon>Stramenopiles</taxon>
        <taxon>Bigyra</taxon>
        <taxon>Opalozoa</taxon>
        <taxon>Bicosoecida</taxon>
        <taxon>Cafeteriaceae</taxon>
        <taxon>Cafeteria</taxon>
    </lineage>
</organism>
<keyword evidence="2" id="KW-0813">Transport</keyword>
<evidence type="ECO:0000256" key="9">
    <source>
        <dbReference type="SAM" id="Phobius"/>
    </source>
</evidence>
<feature type="transmembrane region" description="Helical" evidence="9">
    <location>
        <begin position="260"/>
        <end position="280"/>
    </location>
</feature>
<feature type="transmembrane region" description="Helical" evidence="9">
    <location>
        <begin position="52"/>
        <end position="74"/>
    </location>
</feature>
<dbReference type="GO" id="GO:0015203">
    <property type="term" value="F:polyamine transmembrane transporter activity"/>
    <property type="evidence" value="ECO:0007669"/>
    <property type="project" value="UniProtKB-ARBA"/>
</dbReference>
<feature type="region of interest" description="Disordered" evidence="8">
    <location>
        <begin position="461"/>
        <end position="513"/>
    </location>
</feature>
<evidence type="ECO:0000256" key="1">
    <source>
        <dbReference type="ARBA" id="ARBA00004651"/>
    </source>
</evidence>
<evidence type="ECO:0000313" key="10">
    <source>
        <dbReference type="EMBL" id="KAA0147735.1"/>
    </source>
</evidence>
<dbReference type="PANTHER" id="PTHR45826">
    <property type="entry name" value="POLYAMINE TRANSPORTER PUT1"/>
    <property type="match status" value="1"/>
</dbReference>
<proteinExistence type="inferred from homology"/>
<protein>
    <recommendedName>
        <fullName evidence="12">Amino acid permease/ SLC12A domain-containing protein</fullName>
    </recommendedName>
</protein>
<evidence type="ECO:0000256" key="2">
    <source>
        <dbReference type="ARBA" id="ARBA00022448"/>
    </source>
</evidence>
<keyword evidence="5 9" id="KW-1133">Transmembrane helix</keyword>
<dbReference type="GO" id="GO:0005886">
    <property type="term" value="C:plasma membrane"/>
    <property type="evidence" value="ECO:0007669"/>
    <property type="project" value="UniProtKB-SubCell"/>
</dbReference>
<dbReference type="InterPro" id="IPR002293">
    <property type="entry name" value="AA/rel_permease1"/>
</dbReference>
<feature type="transmembrane region" description="Helical" evidence="9">
    <location>
        <begin position="697"/>
        <end position="717"/>
    </location>
</feature>
<feature type="transmembrane region" description="Helical" evidence="9">
    <location>
        <begin position="22"/>
        <end position="40"/>
    </location>
</feature>
<keyword evidence="6 9" id="KW-0472">Membrane</keyword>
<evidence type="ECO:0000256" key="5">
    <source>
        <dbReference type="ARBA" id="ARBA00022989"/>
    </source>
</evidence>
<evidence type="ECO:0000256" key="3">
    <source>
        <dbReference type="ARBA" id="ARBA00022475"/>
    </source>
</evidence>
<evidence type="ECO:0000256" key="4">
    <source>
        <dbReference type="ARBA" id="ARBA00022692"/>
    </source>
</evidence>
<name>A0A5A8C4J3_CAFRO</name>
<feature type="transmembrane region" description="Helical" evidence="9">
    <location>
        <begin position="154"/>
        <end position="174"/>
    </location>
</feature>